<feature type="modified residue" description="4-aspartylphosphate" evidence="13">
    <location>
        <position position="930"/>
    </location>
</feature>
<dbReference type="InterPro" id="IPR011006">
    <property type="entry name" value="CheY-like_superfamily"/>
</dbReference>
<dbReference type="Gene3D" id="3.30.565.10">
    <property type="entry name" value="Histidine kinase-like ATPase, C-terminal domain"/>
    <property type="match status" value="1"/>
</dbReference>
<dbReference type="InterPro" id="IPR005467">
    <property type="entry name" value="His_kinase_dom"/>
</dbReference>
<dbReference type="Gene3D" id="1.20.120.160">
    <property type="entry name" value="HPT domain"/>
    <property type="match status" value="1"/>
</dbReference>
<dbReference type="InterPro" id="IPR036890">
    <property type="entry name" value="HATPase_C_sf"/>
</dbReference>
<evidence type="ECO:0000256" key="2">
    <source>
        <dbReference type="ARBA" id="ARBA00004651"/>
    </source>
</evidence>
<dbReference type="Proteomes" id="UP000093858">
    <property type="component" value="Unassembled WGS sequence"/>
</dbReference>
<evidence type="ECO:0000256" key="10">
    <source>
        <dbReference type="ARBA" id="ARBA00023012"/>
    </source>
</evidence>
<evidence type="ECO:0000259" key="16">
    <source>
        <dbReference type="PROSITE" id="PS50110"/>
    </source>
</evidence>
<feature type="domain" description="Histidine kinase" evidence="15">
    <location>
        <begin position="521"/>
        <end position="742"/>
    </location>
</feature>
<evidence type="ECO:0000259" key="17">
    <source>
        <dbReference type="PROSITE" id="PS50894"/>
    </source>
</evidence>
<evidence type="ECO:0000256" key="9">
    <source>
        <dbReference type="ARBA" id="ARBA00022989"/>
    </source>
</evidence>
<feature type="modified residue" description="Phosphohistidine" evidence="12">
    <location>
        <position position="1049"/>
    </location>
</feature>
<dbReference type="Gene3D" id="1.10.287.130">
    <property type="match status" value="1"/>
</dbReference>
<evidence type="ECO:0000256" key="6">
    <source>
        <dbReference type="ARBA" id="ARBA00022692"/>
    </source>
</evidence>
<evidence type="ECO:0000256" key="11">
    <source>
        <dbReference type="ARBA" id="ARBA00023136"/>
    </source>
</evidence>
<keyword evidence="8" id="KW-0067">ATP-binding</keyword>
<keyword evidence="18" id="KW-0808">Transferase</keyword>
<evidence type="ECO:0000256" key="14">
    <source>
        <dbReference type="SAM" id="Phobius"/>
    </source>
</evidence>
<dbReference type="EC" id="2.7.13.3" evidence="3"/>
<dbReference type="PROSITE" id="PS50109">
    <property type="entry name" value="HIS_KIN"/>
    <property type="match status" value="1"/>
</dbReference>
<evidence type="ECO:0000256" key="1">
    <source>
        <dbReference type="ARBA" id="ARBA00000085"/>
    </source>
</evidence>
<dbReference type="CDD" id="cd17546">
    <property type="entry name" value="REC_hyHK_CKI1_RcsC-like"/>
    <property type="match status" value="1"/>
</dbReference>
<dbReference type="GO" id="GO:0005524">
    <property type="term" value="F:ATP binding"/>
    <property type="evidence" value="ECO:0007669"/>
    <property type="project" value="UniProtKB-KW"/>
</dbReference>
<dbReference type="Pfam" id="PF00072">
    <property type="entry name" value="Response_reg"/>
    <property type="match status" value="1"/>
</dbReference>
<dbReference type="Gene3D" id="3.40.50.2300">
    <property type="match status" value="1"/>
</dbReference>
<sequence>MPQKLLARTSRYYRRILYGSATALSLAIVTAALLFCSGIIDQYRDKQIAQFVKNSEEVQTQVDELSARLTQFAELYEGVWSLRQNDVVPVQRYARKLAESQGVTVSEDDLTAMPFTLVSSLSGTGDAPRLATALRVLRDLSAAPSIDARKTGVTLDGFLYAPDGSFLAASPVLSLAELQSARSEGVRTFIHRRIAMVESLIAATPSPQLRYHRPLWRPADERGERASISRIIVPMFRGDQRVLTIALSLPDRQFMRFFLSQESRRPGFFLLSKSGRENLGDPPQDPAEAALLEKVRAQAAQFDQAVAEPVTLYRDGTFFVFQRIGGPDWIAVRAYGWEEVLGNLQHEFVTGALVCLLALAFMWATAVYFDLRVTKPLLSSAEKLIEAEHFSKAIIDTLPIGIGIYAPGSDAVMLENGVAKRMLGTVSDEESLRFYRHVIQERNAEAVSGAHHSFIEVRWDISEGQSSYIGVASSQTRFEGRPVVLLGLVDINERKANEMLLVEARQTADEANRAKSMFLAIVSHEIRTPLHGAMGHLELLARSPLDFEQGEWVDMIRRSFDALLTLVNDLLDSTKLEANALKISPVPMSPNEVVERCARSFGASILQGGVAFYCITDPDLDATLEGDDQRLAQILQNLLGNAAKFTERGSITISSRCLQQEDGEVWARFEVADTGIGIPAAMQSTIFKPLAQADDSISRRFGGTGLGLFLCRNLSHLMGGRISVRSEPDAGSVFRVDLPFKRSSRALSDGVRPLEGFSVELLCPRAAWHSMLAERLRRWGATLRAAETPALAPLHIRVAAEADDRAWNTADLSAVPSLGTVFVSAKGPLTPHRHEKQVEVSSLSHDALLEALTELTGTMPRHADLHMAGTTDEGIAQDLDILVAEDDAVNRTLIKHQLAALGCSRVRVAVDGMEALKLWLERRADLVITDLGMPRLDGIGLLHKLRDFDPDLRVVATSASAAAEISADAEQFSDQLQKPVSLSDLRRVLRNAMSARSSASASAKTQEGRSTELDALLRQAFRAEWSAERQLIEQALAAQDLESLRRRLHRLQGALMALGMDDLVAELQRLQQTYASADWTLIAASCRQLLAHVDELAG</sequence>
<dbReference type="CDD" id="cd16922">
    <property type="entry name" value="HATPase_EvgS-ArcB-TorS-like"/>
    <property type="match status" value="1"/>
</dbReference>
<dbReference type="PANTHER" id="PTHR45339">
    <property type="entry name" value="HYBRID SIGNAL TRANSDUCTION HISTIDINE KINASE J"/>
    <property type="match status" value="1"/>
</dbReference>
<comment type="catalytic activity">
    <reaction evidence="1">
        <text>ATP + protein L-histidine = ADP + protein N-phospho-L-histidine.</text>
        <dbReference type="EC" id="2.7.13.3"/>
    </reaction>
</comment>
<dbReference type="Pfam" id="PF01627">
    <property type="entry name" value="Hpt"/>
    <property type="match status" value="1"/>
</dbReference>
<dbReference type="RefSeq" id="WP_064538158.1">
    <property type="nucleotide sequence ID" value="NZ_LWSU01000022.1"/>
</dbReference>
<dbReference type="SUPFAM" id="SSF47226">
    <property type="entry name" value="Histidine-containing phosphotransfer domain, HPT domain"/>
    <property type="match status" value="1"/>
</dbReference>
<dbReference type="InterPro" id="IPR003661">
    <property type="entry name" value="HisK_dim/P_dom"/>
</dbReference>
<feature type="domain" description="HPt" evidence="17">
    <location>
        <begin position="1010"/>
        <end position="1098"/>
    </location>
</feature>
<evidence type="ECO:0000313" key="19">
    <source>
        <dbReference type="Proteomes" id="UP000093858"/>
    </source>
</evidence>
<evidence type="ECO:0000256" key="7">
    <source>
        <dbReference type="ARBA" id="ARBA00022741"/>
    </source>
</evidence>
<reference evidence="18 19" key="1">
    <citation type="submission" date="2016-04" db="EMBL/GenBank/DDBJ databases">
        <title>Xanthomonas translucens phylogeny.</title>
        <authorList>
            <person name="Langlois P."/>
        </authorList>
    </citation>
    <scope>NUCLEOTIDE SEQUENCE [LARGE SCALE GENOMIC DNA]</scope>
    <source>
        <strain evidence="18 19">B99</strain>
    </source>
</reference>
<dbReference type="InterPro" id="IPR008207">
    <property type="entry name" value="Sig_transdc_His_kin_Hpt_dom"/>
</dbReference>
<feature type="transmembrane region" description="Helical" evidence="14">
    <location>
        <begin position="16"/>
        <end position="40"/>
    </location>
</feature>
<protein>
    <recommendedName>
        <fullName evidence="3">histidine kinase</fullName>
        <ecNumber evidence="3">2.7.13.3</ecNumber>
    </recommendedName>
</protein>
<evidence type="ECO:0000313" key="18">
    <source>
        <dbReference type="EMBL" id="OAX57566.1"/>
    </source>
</evidence>
<dbReference type="InterPro" id="IPR036097">
    <property type="entry name" value="HisK_dim/P_sf"/>
</dbReference>
<evidence type="ECO:0000256" key="12">
    <source>
        <dbReference type="PROSITE-ProRule" id="PRU00110"/>
    </source>
</evidence>
<evidence type="ECO:0000256" key="4">
    <source>
        <dbReference type="ARBA" id="ARBA00022475"/>
    </source>
</evidence>
<proteinExistence type="predicted"/>
<keyword evidence="4" id="KW-1003">Cell membrane</keyword>
<dbReference type="PANTHER" id="PTHR45339:SF1">
    <property type="entry name" value="HYBRID SIGNAL TRANSDUCTION HISTIDINE KINASE J"/>
    <property type="match status" value="1"/>
</dbReference>
<evidence type="ECO:0000256" key="13">
    <source>
        <dbReference type="PROSITE-ProRule" id="PRU00169"/>
    </source>
</evidence>
<dbReference type="PRINTS" id="PR00344">
    <property type="entry name" value="BCTRLSENSOR"/>
</dbReference>
<dbReference type="FunFam" id="3.30.565.10:FF:000010">
    <property type="entry name" value="Sensor histidine kinase RcsC"/>
    <property type="match status" value="1"/>
</dbReference>
<dbReference type="SMART" id="SM00388">
    <property type="entry name" value="HisKA"/>
    <property type="match status" value="1"/>
</dbReference>
<name>A0A199P983_9XANT</name>
<dbReference type="SMART" id="SM00387">
    <property type="entry name" value="HATPase_c"/>
    <property type="match status" value="1"/>
</dbReference>
<organism evidence="18 19">
    <name type="scientific">Xanthomonas graminis pv. poae</name>
    <dbReference type="NCBI Taxonomy" id="227946"/>
    <lineage>
        <taxon>Bacteria</taxon>
        <taxon>Pseudomonadati</taxon>
        <taxon>Pseudomonadota</taxon>
        <taxon>Gammaproteobacteria</taxon>
        <taxon>Lysobacterales</taxon>
        <taxon>Lysobacteraceae</taxon>
        <taxon>Xanthomonas</taxon>
        <taxon>Xanthomonas translucens group</taxon>
        <taxon>Xanthomonas graminis</taxon>
    </lineage>
</organism>
<dbReference type="GO" id="GO:0000155">
    <property type="term" value="F:phosphorelay sensor kinase activity"/>
    <property type="evidence" value="ECO:0007669"/>
    <property type="project" value="InterPro"/>
</dbReference>
<evidence type="ECO:0000256" key="8">
    <source>
        <dbReference type="ARBA" id="ARBA00022840"/>
    </source>
</evidence>
<evidence type="ECO:0000256" key="5">
    <source>
        <dbReference type="ARBA" id="ARBA00022553"/>
    </source>
</evidence>
<keyword evidence="6 14" id="KW-0812">Transmembrane</keyword>
<keyword evidence="11 14" id="KW-0472">Membrane</keyword>
<dbReference type="Pfam" id="PF02518">
    <property type="entry name" value="HATPase_c"/>
    <property type="match status" value="1"/>
</dbReference>
<dbReference type="InterPro" id="IPR004358">
    <property type="entry name" value="Sig_transdc_His_kin-like_C"/>
</dbReference>
<comment type="caution">
    <text evidence="18">The sequence shown here is derived from an EMBL/GenBank/DDBJ whole genome shotgun (WGS) entry which is preliminary data.</text>
</comment>
<keyword evidence="18" id="KW-0418">Kinase</keyword>
<dbReference type="EMBL" id="LWSU01000022">
    <property type="protein sequence ID" value="OAX57566.1"/>
    <property type="molecule type" value="Genomic_DNA"/>
</dbReference>
<dbReference type="PROSITE" id="PS50894">
    <property type="entry name" value="HPT"/>
    <property type="match status" value="1"/>
</dbReference>
<accession>A0A199P983</accession>
<keyword evidence="5 13" id="KW-0597">Phosphoprotein</keyword>
<keyword evidence="10" id="KW-0902">Two-component regulatory system</keyword>
<dbReference type="CDD" id="cd00082">
    <property type="entry name" value="HisKA"/>
    <property type="match status" value="1"/>
</dbReference>
<keyword evidence="7" id="KW-0547">Nucleotide-binding</keyword>
<dbReference type="SMART" id="SM00448">
    <property type="entry name" value="REC"/>
    <property type="match status" value="1"/>
</dbReference>
<comment type="subcellular location">
    <subcellularLocation>
        <location evidence="2">Cell membrane</location>
        <topology evidence="2">Multi-pass membrane protein</topology>
    </subcellularLocation>
</comment>
<dbReference type="SUPFAM" id="SSF55874">
    <property type="entry name" value="ATPase domain of HSP90 chaperone/DNA topoisomerase II/histidine kinase"/>
    <property type="match status" value="1"/>
</dbReference>
<dbReference type="InterPro" id="IPR036641">
    <property type="entry name" value="HPT_dom_sf"/>
</dbReference>
<dbReference type="SUPFAM" id="SSF52172">
    <property type="entry name" value="CheY-like"/>
    <property type="match status" value="1"/>
</dbReference>
<dbReference type="GO" id="GO:0005886">
    <property type="term" value="C:plasma membrane"/>
    <property type="evidence" value="ECO:0007669"/>
    <property type="project" value="UniProtKB-SubCell"/>
</dbReference>
<evidence type="ECO:0000256" key="3">
    <source>
        <dbReference type="ARBA" id="ARBA00012438"/>
    </source>
</evidence>
<dbReference type="PROSITE" id="PS50110">
    <property type="entry name" value="RESPONSE_REGULATORY"/>
    <property type="match status" value="1"/>
</dbReference>
<dbReference type="InterPro" id="IPR001789">
    <property type="entry name" value="Sig_transdc_resp-reg_receiver"/>
</dbReference>
<gene>
    <name evidence="18" type="ORF">A6R73_09680</name>
</gene>
<dbReference type="Pfam" id="PF00512">
    <property type="entry name" value="HisKA"/>
    <property type="match status" value="1"/>
</dbReference>
<dbReference type="InterPro" id="IPR003594">
    <property type="entry name" value="HATPase_dom"/>
</dbReference>
<dbReference type="AlphaFoldDB" id="A0A199P983"/>
<dbReference type="SUPFAM" id="SSF47384">
    <property type="entry name" value="Homodimeric domain of signal transducing histidine kinase"/>
    <property type="match status" value="1"/>
</dbReference>
<feature type="domain" description="Response regulatory" evidence="16">
    <location>
        <begin position="880"/>
        <end position="993"/>
    </location>
</feature>
<evidence type="ECO:0000259" key="15">
    <source>
        <dbReference type="PROSITE" id="PS50109"/>
    </source>
</evidence>
<keyword evidence="9 14" id="KW-1133">Transmembrane helix</keyword>